<sequence>MMFHISRAAAPQQHLSQESRCNCLGCNMDEWKLQPNALVCPTHAASIPPSLRAVGGLHPPNLPGFEYDPARAPEQETATRS</sequence>
<dbReference type="OrthoDB" id="10456967at2759"/>
<gene>
    <name evidence="2" type="ORF">PGT21_023662</name>
</gene>
<dbReference type="EMBL" id="VSWC01000053">
    <property type="protein sequence ID" value="KAA1101529.1"/>
    <property type="molecule type" value="Genomic_DNA"/>
</dbReference>
<organism evidence="2 3">
    <name type="scientific">Puccinia graminis f. sp. tritici</name>
    <dbReference type="NCBI Taxonomy" id="56615"/>
    <lineage>
        <taxon>Eukaryota</taxon>
        <taxon>Fungi</taxon>
        <taxon>Dikarya</taxon>
        <taxon>Basidiomycota</taxon>
        <taxon>Pucciniomycotina</taxon>
        <taxon>Pucciniomycetes</taxon>
        <taxon>Pucciniales</taxon>
        <taxon>Pucciniaceae</taxon>
        <taxon>Puccinia</taxon>
    </lineage>
</organism>
<keyword evidence="3" id="KW-1185">Reference proteome</keyword>
<evidence type="ECO:0000313" key="2">
    <source>
        <dbReference type="EMBL" id="KAA1101529.1"/>
    </source>
</evidence>
<dbReference type="Proteomes" id="UP000324748">
    <property type="component" value="Unassembled WGS sequence"/>
</dbReference>
<evidence type="ECO:0000313" key="3">
    <source>
        <dbReference type="Proteomes" id="UP000324748"/>
    </source>
</evidence>
<evidence type="ECO:0000256" key="1">
    <source>
        <dbReference type="SAM" id="MobiDB-lite"/>
    </source>
</evidence>
<accession>A0A5B0PNH0</accession>
<comment type="caution">
    <text evidence="2">The sequence shown here is derived from an EMBL/GenBank/DDBJ whole genome shotgun (WGS) entry which is preliminary data.</text>
</comment>
<dbReference type="AlphaFoldDB" id="A0A5B0PNH0"/>
<feature type="region of interest" description="Disordered" evidence="1">
    <location>
        <begin position="62"/>
        <end position="81"/>
    </location>
</feature>
<name>A0A5B0PNH0_PUCGR</name>
<feature type="compositionally biased region" description="Basic and acidic residues" evidence="1">
    <location>
        <begin position="68"/>
        <end position="81"/>
    </location>
</feature>
<proteinExistence type="predicted"/>
<protein>
    <submittedName>
        <fullName evidence="2">Uncharacterized protein</fullName>
    </submittedName>
</protein>
<reference evidence="2 3" key="1">
    <citation type="submission" date="2019-05" db="EMBL/GenBank/DDBJ databases">
        <title>Emergence of the Ug99 lineage of the wheat stem rust pathogen through somatic hybridization.</title>
        <authorList>
            <person name="Li F."/>
            <person name="Upadhyaya N.M."/>
            <person name="Sperschneider J."/>
            <person name="Matny O."/>
            <person name="Nguyen-Phuc H."/>
            <person name="Mago R."/>
            <person name="Raley C."/>
            <person name="Miller M.E."/>
            <person name="Silverstein K.A.T."/>
            <person name="Henningsen E."/>
            <person name="Hirsch C.D."/>
            <person name="Visser B."/>
            <person name="Pretorius Z.A."/>
            <person name="Steffenson B.J."/>
            <person name="Schwessinger B."/>
            <person name="Dodds P.N."/>
            <person name="Figueroa M."/>
        </authorList>
    </citation>
    <scope>NUCLEOTIDE SEQUENCE [LARGE SCALE GENOMIC DNA]</scope>
    <source>
        <strain evidence="2">21-0</strain>
    </source>
</reference>